<dbReference type="EMBL" id="VRLW01000001">
    <property type="protein sequence ID" value="KAA1260399.1"/>
    <property type="molecule type" value="Genomic_DNA"/>
</dbReference>
<dbReference type="AlphaFoldDB" id="A0A5B1CKY0"/>
<keyword evidence="2" id="KW-1185">Reference proteome</keyword>
<proteinExistence type="predicted"/>
<evidence type="ECO:0000313" key="1">
    <source>
        <dbReference type="EMBL" id="KAA1260399.1"/>
    </source>
</evidence>
<evidence type="ECO:0000313" key="2">
    <source>
        <dbReference type="Proteomes" id="UP000322699"/>
    </source>
</evidence>
<sequence length="67" mass="7582">MVRCQFLPNAGPKEDRAPSFCPLIVLPKSLAIRKSLTRYDGIELVEHQVHQHASDRHVHPNRIGVSD</sequence>
<name>A0A5B1CKY0_9BACT</name>
<accession>A0A5B1CKY0</accession>
<comment type="caution">
    <text evidence="1">The sequence shown here is derived from an EMBL/GenBank/DDBJ whole genome shotgun (WGS) entry which is preliminary data.</text>
</comment>
<reference evidence="1 2" key="1">
    <citation type="submission" date="2019-08" db="EMBL/GenBank/DDBJ databases">
        <title>Deep-cultivation of Planctomycetes and their phenomic and genomic characterization uncovers novel biology.</title>
        <authorList>
            <person name="Wiegand S."/>
            <person name="Jogler M."/>
            <person name="Boedeker C."/>
            <person name="Pinto D."/>
            <person name="Vollmers J."/>
            <person name="Rivas-Marin E."/>
            <person name="Kohn T."/>
            <person name="Peeters S.H."/>
            <person name="Heuer A."/>
            <person name="Rast P."/>
            <person name="Oberbeckmann S."/>
            <person name="Bunk B."/>
            <person name="Jeske O."/>
            <person name="Meyerdierks A."/>
            <person name="Storesund J.E."/>
            <person name="Kallscheuer N."/>
            <person name="Luecker S."/>
            <person name="Lage O.M."/>
            <person name="Pohl T."/>
            <person name="Merkel B.J."/>
            <person name="Hornburger P."/>
            <person name="Mueller R.-W."/>
            <person name="Bruemmer F."/>
            <person name="Labrenz M."/>
            <person name="Spormann A.M."/>
            <person name="Op Den Camp H."/>
            <person name="Overmann J."/>
            <person name="Amann R."/>
            <person name="Jetten M.S.M."/>
            <person name="Mascher T."/>
            <person name="Medema M.H."/>
            <person name="Devos D.P."/>
            <person name="Kaster A.-K."/>
            <person name="Ovreas L."/>
            <person name="Rohde M."/>
            <person name="Galperin M.Y."/>
            <person name="Jogler C."/>
        </authorList>
    </citation>
    <scope>NUCLEOTIDE SEQUENCE [LARGE SCALE GENOMIC DNA]</scope>
    <source>
        <strain evidence="1 2">LF1</strain>
    </source>
</reference>
<dbReference type="Proteomes" id="UP000322699">
    <property type="component" value="Unassembled WGS sequence"/>
</dbReference>
<protein>
    <submittedName>
        <fullName evidence="1">Uncharacterized protein</fullName>
    </submittedName>
</protein>
<gene>
    <name evidence="1" type="ORF">LF1_29390</name>
</gene>
<organism evidence="1 2">
    <name type="scientific">Rubripirellula obstinata</name>
    <dbReference type="NCBI Taxonomy" id="406547"/>
    <lineage>
        <taxon>Bacteria</taxon>
        <taxon>Pseudomonadati</taxon>
        <taxon>Planctomycetota</taxon>
        <taxon>Planctomycetia</taxon>
        <taxon>Pirellulales</taxon>
        <taxon>Pirellulaceae</taxon>
        <taxon>Rubripirellula</taxon>
    </lineage>
</organism>